<dbReference type="EMBL" id="JAATJE010000001">
    <property type="protein sequence ID" value="NJC34305.1"/>
    <property type="molecule type" value="Genomic_DNA"/>
</dbReference>
<gene>
    <name evidence="2" type="ORF">GGR88_001779</name>
</gene>
<dbReference type="InterPro" id="IPR021724">
    <property type="entry name" value="DUF3297"/>
</dbReference>
<dbReference type="Pfam" id="PF11730">
    <property type="entry name" value="DUF3297"/>
    <property type="match status" value="1"/>
</dbReference>
<proteinExistence type="predicted"/>
<organism evidence="2 3">
    <name type="scientific">Sphingomonas jejuensis</name>
    <dbReference type="NCBI Taxonomy" id="904715"/>
    <lineage>
        <taxon>Bacteria</taxon>
        <taxon>Pseudomonadati</taxon>
        <taxon>Pseudomonadota</taxon>
        <taxon>Alphaproteobacteria</taxon>
        <taxon>Sphingomonadales</taxon>
        <taxon>Sphingomonadaceae</taxon>
        <taxon>Sphingomonas</taxon>
    </lineage>
</organism>
<name>A0ABX0XM44_9SPHN</name>
<dbReference type="RefSeq" id="WP_167954162.1">
    <property type="nucleotide sequence ID" value="NZ_JAATJE010000001.1"/>
</dbReference>
<reference evidence="2 3" key="1">
    <citation type="submission" date="2020-03" db="EMBL/GenBank/DDBJ databases">
        <title>Genomic Encyclopedia of Type Strains, Phase IV (KMG-IV): sequencing the most valuable type-strain genomes for metagenomic binning, comparative biology and taxonomic classification.</title>
        <authorList>
            <person name="Goeker M."/>
        </authorList>
    </citation>
    <scope>NUCLEOTIDE SEQUENCE [LARGE SCALE GENOMIC DNA]</scope>
    <source>
        <strain evidence="2 3">DSM 27651</strain>
    </source>
</reference>
<feature type="region of interest" description="Disordered" evidence="1">
    <location>
        <begin position="1"/>
        <end position="23"/>
    </location>
</feature>
<protein>
    <recommendedName>
        <fullName evidence="4">Glutathione peroxidase</fullName>
    </recommendedName>
</protein>
<evidence type="ECO:0008006" key="4">
    <source>
        <dbReference type="Google" id="ProtNLM"/>
    </source>
</evidence>
<evidence type="ECO:0000256" key="1">
    <source>
        <dbReference type="SAM" id="MobiDB-lite"/>
    </source>
</evidence>
<feature type="compositionally biased region" description="Basic and acidic residues" evidence="1">
    <location>
        <begin position="1"/>
        <end position="10"/>
    </location>
</feature>
<keyword evidence="3" id="KW-1185">Reference proteome</keyword>
<dbReference type="Proteomes" id="UP000734218">
    <property type="component" value="Unassembled WGS sequence"/>
</dbReference>
<comment type="caution">
    <text evidence="2">The sequence shown here is derived from an EMBL/GenBank/DDBJ whole genome shotgun (WGS) entry which is preliminary data.</text>
</comment>
<evidence type="ECO:0000313" key="3">
    <source>
        <dbReference type="Proteomes" id="UP000734218"/>
    </source>
</evidence>
<sequence>MTDTASDRPPARLSNDPSSPLYDETVLSRGVGIRFKGAERNDVEEYDAEAGWIRVALARKVDRRGRPLTIKLVGEVEPYFLTPAEGVEDSPAEDAQQD</sequence>
<evidence type="ECO:0000313" key="2">
    <source>
        <dbReference type="EMBL" id="NJC34305.1"/>
    </source>
</evidence>
<accession>A0ABX0XM44</accession>